<feature type="transmembrane region" description="Helical" evidence="14">
    <location>
        <begin position="218"/>
        <end position="243"/>
    </location>
</feature>
<feature type="transmembrane region" description="Helical" evidence="14">
    <location>
        <begin position="87"/>
        <end position="108"/>
    </location>
</feature>
<dbReference type="CDD" id="cd00038">
    <property type="entry name" value="CAP_ED"/>
    <property type="match status" value="1"/>
</dbReference>
<proteinExistence type="inferred from homology"/>
<reference evidence="18" key="1">
    <citation type="submission" date="2023-08" db="EMBL/GenBank/DDBJ databases">
        <title>A de novo genome assembly of Solanum verrucosum Schlechtendal, a Mexican diploid species geographically isolated from the other diploid A-genome species in potato relatives.</title>
        <authorList>
            <person name="Hosaka K."/>
        </authorList>
    </citation>
    <scope>NUCLEOTIDE SEQUENCE</scope>
    <source>
        <tissue evidence="18">Young leaves</tissue>
    </source>
</reference>
<evidence type="ECO:0000256" key="11">
    <source>
        <dbReference type="ARBA" id="ARBA00023136"/>
    </source>
</evidence>
<evidence type="ECO:0000256" key="5">
    <source>
        <dbReference type="ARBA" id="ARBA00022692"/>
    </source>
</evidence>
<dbReference type="EMBL" id="CP133612">
    <property type="protein sequence ID" value="WMV12428.1"/>
    <property type="molecule type" value="Genomic_DNA"/>
</dbReference>
<feature type="compositionally biased region" description="Basic and acidic residues" evidence="15">
    <location>
        <begin position="21"/>
        <end position="32"/>
    </location>
</feature>
<protein>
    <recommendedName>
        <fullName evidence="14">Potassium channel</fullName>
    </recommendedName>
</protein>
<evidence type="ECO:0000256" key="13">
    <source>
        <dbReference type="PROSITE-ProRule" id="PRU00023"/>
    </source>
</evidence>
<dbReference type="PROSITE" id="PS50042">
    <property type="entry name" value="CNMP_BINDING_3"/>
    <property type="match status" value="1"/>
</dbReference>
<evidence type="ECO:0000256" key="6">
    <source>
        <dbReference type="ARBA" id="ARBA00022826"/>
    </source>
</evidence>
<evidence type="ECO:0000256" key="14">
    <source>
        <dbReference type="RuleBase" id="RU369015"/>
    </source>
</evidence>
<keyword evidence="6 14" id="KW-0631">Potassium channel</keyword>
<comment type="domain">
    <text evidence="14">The segment S4 is probably the voltage-sensor and is characterized by a series of positively charged amino acids. The pore-forming region H5 is enclosed by the transmembrane segments S5 and S6 in the Shaker-type (1P/6TM) and contains the GYGD signature motif which seems to be involved in potassium selectivity.</text>
</comment>
<dbReference type="PROSITE" id="PS50297">
    <property type="entry name" value="ANK_REP_REGION"/>
    <property type="match status" value="2"/>
</dbReference>
<evidence type="ECO:0000256" key="3">
    <source>
        <dbReference type="ARBA" id="ARBA00022448"/>
    </source>
</evidence>
<feature type="transmembrane region" description="Helical" evidence="14">
    <location>
        <begin position="120"/>
        <end position="140"/>
    </location>
</feature>
<keyword evidence="12 14" id="KW-0407">Ion channel</keyword>
<comment type="domain">
    <text evidence="14">The KHA domain (rich in hydrophobic and acidic residues) present in the C-terminal part is likely to be important for tetramerization.</text>
</comment>
<name>A0AAF0TCR3_SOLVR</name>
<dbReference type="SMART" id="SM00248">
    <property type="entry name" value="ANK"/>
    <property type="match status" value="4"/>
</dbReference>
<dbReference type="Gene3D" id="1.25.40.20">
    <property type="entry name" value="Ankyrin repeat-containing domain"/>
    <property type="match status" value="1"/>
</dbReference>
<evidence type="ECO:0000256" key="4">
    <source>
        <dbReference type="ARBA" id="ARBA00022538"/>
    </source>
</evidence>
<dbReference type="InterPro" id="IPR005821">
    <property type="entry name" value="Ion_trans_dom"/>
</dbReference>
<dbReference type="GO" id="GO:0005249">
    <property type="term" value="F:voltage-gated potassium channel activity"/>
    <property type="evidence" value="ECO:0007669"/>
    <property type="project" value="UniProtKB-UniRule"/>
</dbReference>
<dbReference type="SUPFAM" id="SSF51206">
    <property type="entry name" value="cAMP-binding domain-like"/>
    <property type="match status" value="1"/>
</dbReference>
<keyword evidence="5 14" id="KW-0812">Transmembrane</keyword>
<dbReference type="InterPro" id="IPR021789">
    <property type="entry name" value="KHA_dom"/>
</dbReference>
<sequence>MQMSYSYNNFTKNMIVEDSKKEQHVVQDDNSHESSNSATSIDDLSFRNLSKLILPPLGSNDSNTNQTHEKGFIITPMDSRYRCWESLMVIMVAYSAWVCPFEIAFMRSNPNTTLYITDNVVDIFFAADIFLTFFVAYIDATTQLLVRDRRKIAIRYLSTWFIMDVASTIPFDLLALLLTGKHQVGVSYSVLGMLRFWRLRRVKQFFTRLEKDMRFSYFWVRCARLLFVTLLTVHCAGCLYYLLADRYPHQGDTWLGTMNPNYKETSLVIRYIAALYWSITTMTTVGYGDLHAVNTLEMVFIIFYMLFNLGLTAYIIGNMTNLVVEGTRRTMEFRNSIEAASNFVCRNHLPPRLKDQILAYMCLRFRAESLNQQELIEQLPKTICKSIRHHLFLPTVEKVYLFKGVTREILLLLVADMKAEYIPPREDVIMQNESPDELYIIVSGEVEMIESEMENEPTVWTFKSGDMIGEVGAFCCRPQSYTYRTKTLSQLLKIRTSNLIEAMKTRQEDNIIMIKNFLQHHKKLKGFRLGDLLHGVGGDYGDPNMYVNLLTVASTGNATFLEELLKAKLDPDIGDAQGRTPLVLYDMIMFLFLMHQHIAASKGHEECVMVLLRHGCNINLRDVNGHTALWEAIAAKHHSTFHVLYHWASVSDPYIAGDLLCTAARKNDLTVMKELLKHGLQVDSKDRDGSTAIHVALEENLEDMVKLLLMNGAEINDKLKYKLSSMNLSDMLQKREVGHRVMVSDTMDEVAQKWREQEKQHNTESTRDQSSFRVSIYRGHPVIRRRTHCSEPGKLVKLPNSLAVLKIIAGQKFGFDATNASVTDQEGSEIDSIEVIRDNDKLFIVEGPNCL</sequence>
<dbReference type="SMART" id="SM00100">
    <property type="entry name" value="cNMP"/>
    <property type="match status" value="1"/>
</dbReference>
<comment type="subcellular location">
    <subcellularLocation>
        <location evidence="1 14">Membrane</location>
        <topology evidence="1 14">Multi-pass membrane protein</topology>
    </subcellularLocation>
</comment>
<dbReference type="PRINTS" id="PR01463">
    <property type="entry name" value="EAGCHANLFMLY"/>
</dbReference>
<dbReference type="Pfam" id="PF00027">
    <property type="entry name" value="cNMP_binding"/>
    <property type="match status" value="1"/>
</dbReference>
<dbReference type="FunFam" id="1.10.287.70:FF:000123">
    <property type="entry name" value="Potassium channel KAT3"/>
    <property type="match status" value="1"/>
</dbReference>
<feature type="transmembrane region" description="Helical" evidence="14">
    <location>
        <begin position="299"/>
        <end position="317"/>
    </location>
</feature>
<evidence type="ECO:0000259" key="16">
    <source>
        <dbReference type="PROSITE" id="PS50042"/>
    </source>
</evidence>
<dbReference type="Pfam" id="PF11834">
    <property type="entry name" value="KHA"/>
    <property type="match status" value="1"/>
</dbReference>
<comment type="function">
    <text evidence="14">Potassium channel.</text>
</comment>
<dbReference type="Gene3D" id="1.10.287.70">
    <property type="match status" value="1"/>
</dbReference>
<comment type="similarity">
    <text evidence="2 14">Belongs to the potassium channel family. Plant (TC 1.A.1.4) subfamily.</text>
</comment>
<keyword evidence="13" id="KW-0040">ANK repeat</keyword>
<feature type="repeat" description="ANK" evidence="13">
    <location>
        <begin position="688"/>
        <end position="720"/>
    </location>
</feature>
<dbReference type="FunFam" id="2.60.120.10:FF:000074">
    <property type="entry name" value="Potassium channel KAT2"/>
    <property type="match status" value="1"/>
</dbReference>
<dbReference type="InterPro" id="IPR003938">
    <property type="entry name" value="K_chnl_volt-dep_EAG/ELK/ERG"/>
</dbReference>
<evidence type="ECO:0000256" key="2">
    <source>
        <dbReference type="ARBA" id="ARBA00007929"/>
    </source>
</evidence>
<dbReference type="AlphaFoldDB" id="A0AAF0TCR3"/>
<keyword evidence="8 14" id="KW-0630">Potassium</keyword>
<dbReference type="PANTHER" id="PTHR45743">
    <property type="entry name" value="POTASSIUM CHANNEL AKT1"/>
    <property type="match status" value="1"/>
</dbReference>
<dbReference type="Proteomes" id="UP001234989">
    <property type="component" value="Chromosome 1"/>
</dbReference>
<evidence type="ECO:0000256" key="8">
    <source>
        <dbReference type="ARBA" id="ARBA00022958"/>
    </source>
</evidence>
<feature type="transmembrane region" description="Helical" evidence="14">
    <location>
        <begin position="152"/>
        <end position="169"/>
    </location>
</feature>
<dbReference type="GO" id="GO:0034702">
    <property type="term" value="C:monoatomic ion channel complex"/>
    <property type="evidence" value="ECO:0007669"/>
    <property type="project" value="UniProtKB-KW"/>
</dbReference>
<feature type="repeat" description="ANK" evidence="13">
    <location>
        <begin position="597"/>
        <end position="623"/>
    </location>
</feature>
<evidence type="ECO:0000256" key="1">
    <source>
        <dbReference type="ARBA" id="ARBA00004141"/>
    </source>
</evidence>
<comment type="subunit">
    <text evidence="14">The potassium channel is composed of a homo- or heterotetrameric complex of pore-forming subunits.</text>
</comment>
<dbReference type="SUPFAM" id="SSF81324">
    <property type="entry name" value="Voltage-gated potassium channels"/>
    <property type="match status" value="1"/>
</dbReference>
<evidence type="ECO:0000256" key="12">
    <source>
        <dbReference type="ARBA" id="ARBA00023303"/>
    </source>
</evidence>
<feature type="domain" description="KHA" evidence="17">
    <location>
        <begin position="773"/>
        <end position="851"/>
    </location>
</feature>
<dbReference type="PROSITE" id="PS50088">
    <property type="entry name" value="ANK_REPEAT"/>
    <property type="match status" value="2"/>
</dbReference>
<evidence type="ECO:0000313" key="18">
    <source>
        <dbReference type="EMBL" id="WMV12428.1"/>
    </source>
</evidence>
<dbReference type="InterPro" id="IPR000595">
    <property type="entry name" value="cNMP-bd_dom"/>
</dbReference>
<dbReference type="InterPro" id="IPR036770">
    <property type="entry name" value="Ankyrin_rpt-contain_sf"/>
</dbReference>
<keyword evidence="9 14" id="KW-1133">Transmembrane helix</keyword>
<keyword evidence="19" id="KW-1185">Reference proteome</keyword>
<dbReference type="InterPro" id="IPR045319">
    <property type="entry name" value="KAT/AKT"/>
</dbReference>
<evidence type="ECO:0000259" key="17">
    <source>
        <dbReference type="PROSITE" id="PS51490"/>
    </source>
</evidence>
<dbReference type="SUPFAM" id="SSF48403">
    <property type="entry name" value="Ankyrin repeat"/>
    <property type="match status" value="1"/>
</dbReference>
<comment type="caution">
    <text evidence="14">Lacks conserved residue(s) required for the propagation of feature annotation.</text>
</comment>
<keyword evidence="10 14" id="KW-0406">Ion transport</keyword>
<accession>A0AAF0TCR3</accession>
<dbReference type="PROSITE" id="PS51490">
    <property type="entry name" value="KHA"/>
    <property type="match status" value="1"/>
</dbReference>
<keyword evidence="11 14" id="KW-0472">Membrane</keyword>
<dbReference type="PANTHER" id="PTHR45743:SF21">
    <property type="entry name" value="POTASSIUM CHANNEL AKT2_3"/>
    <property type="match status" value="1"/>
</dbReference>
<dbReference type="InterPro" id="IPR018490">
    <property type="entry name" value="cNMP-bd_dom_sf"/>
</dbReference>
<dbReference type="InterPro" id="IPR002110">
    <property type="entry name" value="Ankyrin_rpt"/>
</dbReference>
<keyword evidence="3 14" id="KW-0813">Transport</keyword>
<evidence type="ECO:0000256" key="9">
    <source>
        <dbReference type="ARBA" id="ARBA00022989"/>
    </source>
</evidence>
<evidence type="ECO:0000256" key="10">
    <source>
        <dbReference type="ARBA" id="ARBA00023065"/>
    </source>
</evidence>
<keyword evidence="7 14" id="KW-0851">Voltage-gated channel</keyword>
<keyword evidence="4 14" id="KW-0633">Potassium transport</keyword>
<evidence type="ECO:0000256" key="15">
    <source>
        <dbReference type="SAM" id="MobiDB-lite"/>
    </source>
</evidence>
<feature type="domain" description="Cyclic nucleotide-binding" evidence="16">
    <location>
        <begin position="401"/>
        <end position="520"/>
    </location>
</feature>
<feature type="transmembrane region" description="Helical" evidence="14">
    <location>
        <begin position="268"/>
        <end position="287"/>
    </location>
</feature>
<organism evidence="18 19">
    <name type="scientific">Solanum verrucosum</name>
    <dbReference type="NCBI Taxonomy" id="315347"/>
    <lineage>
        <taxon>Eukaryota</taxon>
        <taxon>Viridiplantae</taxon>
        <taxon>Streptophyta</taxon>
        <taxon>Embryophyta</taxon>
        <taxon>Tracheophyta</taxon>
        <taxon>Spermatophyta</taxon>
        <taxon>Magnoliopsida</taxon>
        <taxon>eudicotyledons</taxon>
        <taxon>Gunneridae</taxon>
        <taxon>Pentapetalae</taxon>
        <taxon>asterids</taxon>
        <taxon>lamiids</taxon>
        <taxon>Solanales</taxon>
        <taxon>Solanaceae</taxon>
        <taxon>Solanoideae</taxon>
        <taxon>Solaneae</taxon>
        <taxon>Solanum</taxon>
    </lineage>
</organism>
<evidence type="ECO:0000313" key="19">
    <source>
        <dbReference type="Proteomes" id="UP001234989"/>
    </source>
</evidence>
<gene>
    <name evidence="18" type="ORF">MTR67_005813</name>
</gene>
<feature type="transmembrane region" description="Helical" evidence="14">
    <location>
        <begin position="175"/>
        <end position="197"/>
    </location>
</feature>
<dbReference type="InterPro" id="IPR014710">
    <property type="entry name" value="RmlC-like_jellyroll"/>
</dbReference>
<feature type="region of interest" description="Disordered" evidence="15">
    <location>
        <begin position="21"/>
        <end position="40"/>
    </location>
</feature>
<evidence type="ECO:0000256" key="7">
    <source>
        <dbReference type="ARBA" id="ARBA00022882"/>
    </source>
</evidence>
<dbReference type="Pfam" id="PF00520">
    <property type="entry name" value="Ion_trans"/>
    <property type="match status" value="1"/>
</dbReference>
<dbReference type="Pfam" id="PF12796">
    <property type="entry name" value="Ank_2"/>
    <property type="match status" value="2"/>
</dbReference>
<dbReference type="Gene3D" id="2.60.120.10">
    <property type="entry name" value="Jelly Rolls"/>
    <property type="match status" value="1"/>
</dbReference>